<evidence type="ECO:0000313" key="13">
    <source>
        <dbReference type="EnsemblPlants" id="ORUFI01G36890.1"/>
    </source>
</evidence>
<reference evidence="14" key="1">
    <citation type="submission" date="2013-06" db="EMBL/GenBank/DDBJ databases">
        <authorList>
            <person name="Zhao Q."/>
        </authorList>
    </citation>
    <scope>NUCLEOTIDE SEQUENCE</scope>
    <source>
        <strain evidence="14">cv. W1943</strain>
    </source>
</reference>
<reference evidence="13" key="2">
    <citation type="submission" date="2015-06" db="UniProtKB">
        <authorList>
            <consortium name="EnsemblPlants"/>
        </authorList>
    </citation>
    <scope>IDENTIFICATION</scope>
</reference>
<evidence type="ECO:0000256" key="3">
    <source>
        <dbReference type="ARBA" id="ARBA00022784"/>
    </source>
</evidence>
<dbReference type="Pfam" id="PF12142">
    <property type="entry name" value="PPO1_DWL"/>
    <property type="match status" value="1"/>
</dbReference>
<evidence type="ECO:0000313" key="14">
    <source>
        <dbReference type="Proteomes" id="UP000008022"/>
    </source>
</evidence>
<evidence type="ECO:0000256" key="5">
    <source>
        <dbReference type="ARBA" id="ARBA00023008"/>
    </source>
</evidence>
<dbReference type="EnsemblPlants" id="ORUFI01G36890.1">
    <property type="protein sequence ID" value="ORUFI01G36890.1"/>
    <property type="gene ID" value="ORUFI01G36890"/>
</dbReference>
<dbReference type="GO" id="GO:0046148">
    <property type="term" value="P:pigment biosynthetic process"/>
    <property type="evidence" value="ECO:0007669"/>
    <property type="project" value="InterPro"/>
</dbReference>
<dbReference type="PIRSF" id="PIRSF000290">
    <property type="entry name" value="PPO_plant"/>
    <property type="match status" value="1"/>
</dbReference>
<evidence type="ECO:0000256" key="7">
    <source>
        <dbReference type="PIRSR" id="PIRSR000290-1"/>
    </source>
</evidence>
<evidence type="ECO:0000256" key="8">
    <source>
        <dbReference type="PIRSR" id="PIRSR000290-2"/>
    </source>
</evidence>
<keyword evidence="5 7" id="KW-0186">Copper</keyword>
<protein>
    <recommendedName>
        <fullName evidence="11 12">Tyrosinase copper-binding domain-containing protein</fullName>
    </recommendedName>
</protein>
<feature type="disulfide bond" evidence="8">
    <location>
        <begin position="105"/>
        <end position="169"/>
    </location>
</feature>
<dbReference type="InterPro" id="IPR050316">
    <property type="entry name" value="Tyrosinase/Hemocyanin"/>
</dbReference>
<feature type="binding site" evidence="7">
    <location>
        <position position="189"/>
    </location>
    <ligand>
        <name>Cu cation</name>
        <dbReference type="ChEBI" id="CHEBI:23378"/>
        <label>A</label>
    </ligand>
</feature>
<feature type="binding site" evidence="7">
    <location>
        <position position="322"/>
    </location>
    <ligand>
        <name>Cu cation</name>
        <dbReference type="ChEBI" id="CHEBI:23378"/>
        <label>B</label>
    </ligand>
</feature>
<evidence type="ECO:0000256" key="10">
    <source>
        <dbReference type="SAM" id="SignalP"/>
    </source>
</evidence>
<dbReference type="STRING" id="4529.A0A0E0N3I2"/>
<comment type="similarity">
    <text evidence="1">Belongs to the tyrosinase family.</text>
</comment>
<dbReference type="OMA" id="MSTRCHA"/>
<dbReference type="InterPro" id="IPR022739">
    <property type="entry name" value="Polyphenol_oxidase_cen"/>
</dbReference>
<feature type="binding site" evidence="7">
    <location>
        <position position="357"/>
    </location>
    <ligand>
        <name>Cu cation</name>
        <dbReference type="ChEBI" id="CHEBI:23378"/>
        <label>B</label>
    </ligand>
</feature>
<evidence type="ECO:0000256" key="4">
    <source>
        <dbReference type="ARBA" id="ARBA00023002"/>
    </source>
</evidence>
<dbReference type="PRINTS" id="PR00092">
    <property type="entry name" value="TYROSINASE"/>
</dbReference>
<accession>A0A0E0N3I2</accession>
<feature type="binding site" evidence="7">
    <location>
        <position position="326"/>
    </location>
    <ligand>
        <name>Cu cation</name>
        <dbReference type="ChEBI" id="CHEBI:23378"/>
        <label>B</label>
    </ligand>
</feature>
<dbReference type="PROSITE" id="PS00498">
    <property type="entry name" value="TYROSINASE_2"/>
    <property type="match status" value="1"/>
</dbReference>
<proteinExistence type="inferred from homology"/>
<evidence type="ECO:0000259" key="12">
    <source>
        <dbReference type="PROSITE" id="PS00498"/>
    </source>
</evidence>
<feature type="binding site" evidence="7">
    <location>
        <position position="198"/>
    </location>
    <ligand>
        <name>Cu cation</name>
        <dbReference type="ChEBI" id="CHEBI:23378"/>
        <label>A</label>
    </ligand>
</feature>
<dbReference type="InterPro" id="IPR016213">
    <property type="entry name" value="Polyphenol_oxidase"/>
</dbReference>
<feature type="disulfide bond" evidence="8">
    <location>
        <begin position="91"/>
        <end position="106"/>
    </location>
</feature>
<dbReference type="Proteomes" id="UP000008022">
    <property type="component" value="Unassembled WGS sequence"/>
</dbReference>
<dbReference type="PANTHER" id="PTHR11474">
    <property type="entry name" value="TYROSINASE FAMILY MEMBER"/>
    <property type="match status" value="1"/>
</dbReference>
<dbReference type="Pfam" id="PF00264">
    <property type="entry name" value="Tyrosinase"/>
    <property type="match status" value="1"/>
</dbReference>
<dbReference type="GO" id="GO:0046872">
    <property type="term" value="F:metal ion binding"/>
    <property type="evidence" value="ECO:0007669"/>
    <property type="project" value="UniProtKB-KW"/>
</dbReference>
<dbReference type="PROSITE" id="PS00497">
    <property type="entry name" value="TYROSINASE_1"/>
    <property type="match status" value="1"/>
</dbReference>
<dbReference type="Gramene" id="ORUFI01G36890.1">
    <property type="protein sequence ID" value="ORUFI01G36890.1"/>
    <property type="gene ID" value="ORUFI01G36890"/>
</dbReference>
<comment type="cofactor">
    <cofactor evidence="7">
        <name>Cu(2+)</name>
        <dbReference type="ChEBI" id="CHEBI:29036"/>
    </cofactor>
    <text evidence="7">Binds 2 copper ions per subunit.</text>
</comment>
<feature type="domain" description="Tyrosinase copper-binding" evidence="12">
    <location>
        <begin position="350"/>
        <end position="361"/>
    </location>
</feature>
<dbReference type="GO" id="GO:0004097">
    <property type="term" value="F:catechol oxidase activity"/>
    <property type="evidence" value="ECO:0007669"/>
    <property type="project" value="InterPro"/>
</dbReference>
<dbReference type="HOGENOM" id="CLU_029668_1_0_1"/>
<evidence type="ECO:0000256" key="6">
    <source>
        <dbReference type="ARBA" id="ARBA00023157"/>
    </source>
</evidence>
<feature type="cross-link" description="2'-(S-cysteinyl)-histidine (Cys-His)" evidence="9">
    <location>
        <begin position="172"/>
        <end position="189"/>
    </location>
</feature>
<dbReference type="eggNOG" id="ENOG502QVBP">
    <property type="taxonomic scope" value="Eukaryota"/>
</dbReference>
<dbReference type="InterPro" id="IPR002227">
    <property type="entry name" value="Tyrosinase_Cu-bd"/>
</dbReference>
<keyword evidence="2 7" id="KW-0479">Metal-binding</keyword>
<feature type="chain" id="PRO_5002368304" description="Tyrosinase copper-binding domain-containing protein" evidence="10">
    <location>
        <begin position="22"/>
        <end position="575"/>
    </location>
</feature>
<evidence type="ECO:0000256" key="1">
    <source>
        <dbReference type="ARBA" id="ARBA00009928"/>
    </source>
</evidence>
<keyword evidence="14" id="KW-1185">Reference proteome</keyword>
<dbReference type="AlphaFoldDB" id="A0A0E0N3I2"/>
<keyword evidence="6 8" id="KW-1015">Disulfide bond</keyword>
<dbReference type="SUPFAM" id="SSF48056">
    <property type="entry name" value="Di-copper centre-containing domain"/>
    <property type="match status" value="1"/>
</dbReference>
<dbReference type="Gene3D" id="1.10.1280.10">
    <property type="entry name" value="Di-copper center containing domain from catechol oxidase"/>
    <property type="match status" value="1"/>
</dbReference>
<feature type="binding site" evidence="7">
    <location>
        <position position="168"/>
    </location>
    <ligand>
        <name>Cu cation</name>
        <dbReference type="ChEBI" id="CHEBI:23378"/>
        <label>A</label>
    </ligand>
</feature>
<evidence type="ECO:0000256" key="9">
    <source>
        <dbReference type="PIRSR" id="PIRSR000290-3"/>
    </source>
</evidence>
<dbReference type="InterPro" id="IPR008922">
    <property type="entry name" value="Di-copper_centre_dom_sf"/>
</dbReference>
<evidence type="ECO:0000256" key="2">
    <source>
        <dbReference type="ARBA" id="ARBA00022723"/>
    </source>
</evidence>
<dbReference type="Pfam" id="PF12143">
    <property type="entry name" value="PPO1_KFDV"/>
    <property type="match status" value="1"/>
</dbReference>
<evidence type="ECO:0000259" key="11">
    <source>
        <dbReference type="PROSITE" id="PS00497"/>
    </source>
</evidence>
<organism evidence="13 14">
    <name type="scientific">Oryza rufipogon</name>
    <name type="common">Brownbeard rice</name>
    <name type="synonym">Asian wild rice</name>
    <dbReference type="NCBI Taxonomy" id="4529"/>
    <lineage>
        <taxon>Eukaryota</taxon>
        <taxon>Viridiplantae</taxon>
        <taxon>Streptophyta</taxon>
        <taxon>Embryophyta</taxon>
        <taxon>Tracheophyta</taxon>
        <taxon>Spermatophyta</taxon>
        <taxon>Magnoliopsida</taxon>
        <taxon>Liliopsida</taxon>
        <taxon>Poales</taxon>
        <taxon>Poaceae</taxon>
        <taxon>BOP clade</taxon>
        <taxon>Oryzoideae</taxon>
        <taxon>Oryzeae</taxon>
        <taxon>Oryzinae</taxon>
        <taxon>Oryza</taxon>
    </lineage>
</organism>
<keyword evidence="3" id="KW-0883">Thioether bond</keyword>
<dbReference type="InterPro" id="IPR022740">
    <property type="entry name" value="Polyphenol_oxidase_C"/>
</dbReference>
<feature type="signal peptide" evidence="10">
    <location>
        <begin position="1"/>
        <end position="21"/>
    </location>
</feature>
<name>A0A0E0N3I2_ORYRU</name>
<keyword evidence="10" id="KW-0732">Signal</keyword>
<feature type="domain" description="Tyrosinase copper-binding" evidence="11">
    <location>
        <begin position="189"/>
        <end position="206"/>
    </location>
</feature>
<dbReference type="PANTHER" id="PTHR11474:SF100">
    <property type="entry name" value="POLYPHENOL OXIDASE FAMILY PROTEIN-RELATED"/>
    <property type="match status" value="1"/>
</dbReference>
<sequence length="575" mass="64815">MANERCRVALFVLIVCAFAYAAVYTSSPAVSVNPCAQTLTRALLAVTGLDPYVVSCAADDGVSTPLLSDGGHDKINAGRVGGPIVTDLLQCRKPEGPDFPEDLQCCPPMPTSEPIDFTLPDPSEPLRTRRPAHVAGAEYMAKYERAIALMKALPRSDPRSFYQQANIHCAYCTGAYRQVGHPELAVQVHFSWLFFPFHRAYLYFFERIAGKLLGDPGFAVPFWSWDVPEGMRMPLQFANASSPLYDQMRNPWHAPPKLVDLDYAMDVVENNYTDDEQIKHNLWIMYKQMISSAPLASLFHGQPFRAGEASKPGAGTVELQPHNLMHVWVGDLLSYPNAEDMGAYYAAGRDPIFYTHHANIDRLWDVWRSNGKGEDFTDPDWLDSSFLFYDEEARLVRITVRDVLDMDKLRYTYRGVGLPWLDARPPTTPNVKYRVKNRVEKPVMFPVSLGNVVTAEVRRPLMLWRQPKGATQEEVLVVEHIQTDGVCKFDVFVNAREHKKIEPCGREMVGSFVCLRHHNTQNNVTRRGVQTTMRVALNDILKDLGAEQDESVTVTLVPRHGKVRIGGVRIEYNGM</sequence>
<keyword evidence="4" id="KW-0560">Oxidoreductase</keyword>